<dbReference type="Gene3D" id="3.50.50.60">
    <property type="entry name" value="FAD/NAD(P)-binding domain"/>
    <property type="match status" value="1"/>
</dbReference>
<evidence type="ECO:0000313" key="2">
    <source>
        <dbReference type="EMBL" id="KST63819.1"/>
    </source>
</evidence>
<organism evidence="2 3">
    <name type="scientific">Mastigocoleus testarum BC008</name>
    <dbReference type="NCBI Taxonomy" id="371196"/>
    <lineage>
        <taxon>Bacteria</taxon>
        <taxon>Bacillati</taxon>
        <taxon>Cyanobacteriota</taxon>
        <taxon>Cyanophyceae</taxon>
        <taxon>Nostocales</taxon>
        <taxon>Hapalosiphonaceae</taxon>
        <taxon>Mastigocoleus</taxon>
    </lineage>
</organism>
<protein>
    <submittedName>
        <fullName evidence="2">FAD-dependent oxidoreductase</fullName>
    </submittedName>
</protein>
<feature type="domain" description="Amine oxidase" evidence="1">
    <location>
        <begin position="95"/>
        <end position="346"/>
    </location>
</feature>
<accession>A0A0V7ZH43</accession>
<dbReference type="AlphaFoldDB" id="A0A0V7ZH43"/>
<keyword evidence="3" id="KW-1185">Reference proteome</keyword>
<reference evidence="2 3" key="1">
    <citation type="journal article" date="2015" name="Genome Announc.">
        <title>Draft Genome of the Euendolithic (true boring) Cyanobacterium Mastigocoleus testarum strain BC008.</title>
        <authorList>
            <person name="Guida B.S."/>
            <person name="Garcia-Pichel F."/>
        </authorList>
    </citation>
    <scope>NUCLEOTIDE SEQUENCE [LARGE SCALE GENOMIC DNA]</scope>
    <source>
        <strain evidence="2 3">BC008</strain>
    </source>
</reference>
<dbReference type="PANTHER" id="PTHR16128">
    <property type="entry name" value="FAD/NAD(P)-BINDING OXIDOREDUCTASE FAMILY PROTEIN"/>
    <property type="match status" value="1"/>
</dbReference>
<dbReference type="SUPFAM" id="SSF51905">
    <property type="entry name" value="FAD/NAD(P)-binding domain"/>
    <property type="match status" value="1"/>
</dbReference>
<proteinExistence type="predicted"/>
<dbReference type="InterPro" id="IPR002937">
    <property type="entry name" value="Amino_oxidase"/>
</dbReference>
<dbReference type="PANTHER" id="PTHR16128:SF5">
    <property type="entry name" value="FAD_NAD(P)-BINDING OXIDOREDUCTASE FAMILY PROTEIN"/>
    <property type="match status" value="1"/>
</dbReference>
<dbReference type="InterPro" id="IPR036188">
    <property type="entry name" value="FAD/NAD-bd_sf"/>
</dbReference>
<name>A0A0V7ZH43_9CYAN</name>
<evidence type="ECO:0000313" key="3">
    <source>
        <dbReference type="Proteomes" id="UP000053372"/>
    </source>
</evidence>
<gene>
    <name evidence="2" type="ORF">BC008_15295</name>
</gene>
<dbReference type="Pfam" id="PF01593">
    <property type="entry name" value="Amino_oxidase"/>
    <property type="match status" value="1"/>
</dbReference>
<sequence length="366" mass="40059">MTDIAIIGAGIAGLVCAQQLTQAGYSVVVVEKSRGLGGRVATRRLHDTRADHGACYLKPKGELLQGFVKLLSQHNIVEVWTDTYYELPANSHLPIKKSGSPCYTAPTGMSAIAKFLAQDLDILLNQRVTKIDLTPENIWRLSCVSSNTSPSNNDSENKEITAKALVVAIPAPQATTLLESLGNGVINSAFLDQLRSVDFHPCISVMAGYSSVFDTKIPEWKALNFSENNALAWIGFDSSKRHQSHQPVFVVQSSSEFAQIHLETEELQSVGEKMLQSASESLMLETLKTPEWMQVHRWRYAFPRHPLSEKCLSAQTILPLVCCGDWCGGNLIGGAMDSGLAAAKDINAQLEQKVLLDSFLENPKFS</sequence>
<dbReference type="OrthoDB" id="5792777at2"/>
<dbReference type="GO" id="GO:0016491">
    <property type="term" value="F:oxidoreductase activity"/>
    <property type="evidence" value="ECO:0007669"/>
    <property type="project" value="InterPro"/>
</dbReference>
<evidence type="ECO:0000259" key="1">
    <source>
        <dbReference type="Pfam" id="PF01593"/>
    </source>
</evidence>
<comment type="caution">
    <text evidence="2">The sequence shown here is derived from an EMBL/GenBank/DDBJ whole genome shotgun (WGS) entry which is preliminary data.</text>
</comment>
<dbReference type="Pfam" id="PF13450">
    <property type="entry name" value="NAD_binding_8"/>
    <property type="match status" value="1"/>
</dbReference>
<dbReference type="Proteomes" id="UP000053372">
    <property type="component" value="Unassembled WGS sequence"/>
</dbReference>
<dbReference type="Gene3D" id="3.90.660.10">
    <property type="match status" value="1"/>
</dbReference>
<dbReference type="PRINTS" id="PR00419">
    <property type="entry name" value="ADXRDTASE"/>
</dbReference>
<dbReference type="EMBL" id="LMTZ01000131">
    <property type="protein sequence ID" value="KST63819.1"/>
    <property type="molecule type" value="Genomic_DNA"/>
</dbReference>
<dbReference type="RefSeq" id="WP_027843083.1">
    <property type="nucleotide sequence ID" value="NZ_LMTZ01000131.1"/>
</dbReference>